<reference evidence="1 2" key="1">
    <citation type="submission" date="2015-09" db="EMBL/GenBank/DDBJ databases">
        <title>Sorangium comparison.</title>
        <authorList>
            <person name="Zaburannyi N."/>
            <person name="Bunk B."/>
            <person name="Overmann J."/>
            <person name="Mueller R."/>
        </authorList>
    </citation>
    <scope>NUCLEOTIDE SEQUENCE [LARGE SCALE GENOMIC DNA]</scope>
    <source>
        <strain evidence="1 2">So ceGT47</strain>
    </source>
</reference>
<evidence type="ECO:0000313" key="2">
    <source>
        <dbReference type="Proteomes" id="UP000295781"/>
    </source>
</evidence>
<dbReference type="RefSeq" id="WP_129355267.1">
    <property type="nucleotide sequence ID" value="NZ_CP012670.1"/>
</dbReference>
<name>A0A4P2QCQ8_SORCE</name>
<dbReference type="EMBL" id="CP012670">
    <property type="protein sequence ID" value="AUX27181.1"/>
    <property type="molecule type" value="Genomic_DNA"/>
</dbReference>
<gene>
    <name evidence="1" type="ORF">SOCEGT47_077620</name>
</gene>
<sequence>MSTATAELLIERRRATERRMSWSLSRSKLLSASQTSADEARAALRRRIDALEEQTGAQHDRIAALMHERNARPDDDDVAARLQLALDELLEMQREYAELMSAYYCPTRPAPSEDALHLLEEARGILKKYEDLASRDQTADDSLLPKP</sequence>
<protein>
    <submittedName>
        <fullName evidence="1">Uncharacterized protein</fullName>
    </submittedName>
</protein>
<accession>A0A4P2QCQ8</accession>
<dbReference type="OrthoDB" id="9833247at2"/>
<proteinExistence type="predicted"/>
<dbReference type="AlphaFoldDB" id="A0A4P2QCQ8"/>
<dbReference type="Proteomes" id="UP000295781">
    <property type="component" value="Chromosome"/>
</dbReference>
<organism evidence="1 2">
    <name type="scientific">Sorangium cellulosum</name>
    <name type="common">Polyangium cellulosum</name>
    <dbReference type="NCBI Taxonomy" id="56"/>
    <lineage>
        <taxon>Bacteria</taxon>
        <taxon>Pseudomonadati</taxon>
        <taxon>Myxococcota</taxon>
        <taxon>Polyangia</taxon>
        <taxon>Polyangiales</taxon>
        <taxon>Polyangiaceae</taxon>
        <taxon>Sorangium</taxon>
    </lineage>
</organism>
<evidence type="ECO:0000313" key="1">
    <source>
        <dbReference type="EMBL" id="AUX27181.1"/>
    </source>
</evidence>